<dbReference type="EMBL" id="BAHD01000002">
    <property type="protein sequence ID" value="GAB94054.1"/>
    <property type="molecule type" value="Genomic_DNA"/>
</dbReference>
<organism evidence="4 5">
    <name type="scientific">Kineosphaera limosa NBRC 100340</name>
    <dbReference type="NCBI Taxonomy" id="1184609"/>
    <lineage>
        <taxon>Bacteria</taxon>
        <taxon>Bacillati</taxon>
        <taxon>Actinomycetota</taxon>
        <taxon>Actinomycetes</taxon>
        <taxon>Micrococcales</taxon>
        <taxon>Dermatophilaceae</taxon>
        <taxon>Kineosphaera</taxon>
    </lineage>
</organism>
<dbReference type="GO" id="GO:0005975">
    <property type="term" value="P:carbohydrate metabolic process"/>
    <property type="evidence" value="ECO:0007669"/>
    <property type="project" value="InterPro"/>
</dbReference>
<dbReference type="Gene3D" id="2.60.120.200">
    <property type="match status" value="1"/>
</dbReference>
<dbReference type="AlphaFoldDB" id="K6X5H3"/>
<name>K6X5H3_9MICO</name>
<dbReference type="PANTHER" id="PTHR10963:SF60">
    <property type="entry name" value="GRAM-NEGATIVE BACTERIA-BINDING PROTEIN 1-RELATED"/>
    <property type="match status" value="1"/>
</dbReference>
<dbReference type="SUPFAM" id="SSF49899">
    <property type="entry name" value="Concanavalin A-like lectins/glucanases"/>
    <property type="match status" value="1"/>
</dbReference>
<reference evidence="4 5" key="1">
    <citation type="submission" date="2012-08" db="EMBL/GenBank/DDBJ databases">
        <title>Whole genome shotgun sequence of Kineosphaera limosa NBRC 100340.</title>
        <authorList>
            <person name="Yoshida I."/>
            <person name="Isaki S."/>
            <person name="Hosoyama A."/>
            <person name="Tsuchikane K."/>
            <person name="Katsumata H."/>
            <person name="Ando Y."/>
            <person name="Ohji S."/>
            <person name="Hamada M."/>
            <person name="Tamura T."/>
            <person name="Yamazoe A."/>
            <person name="Yamazaki S."/>
            <person name="Fujita N."/>
        </authorList>
    </citation>
    <scope>NUCLEOTIDE SEQUENCE [LARGE SCALE GENOMIC DNA]</scope>
    <source>
        <strain evidence="4 5">NBRC 100340</strain>
    </source>
</reference>
<sequence length="311" mass="33490">MPQQPRRRPRHSRPLTPATRRIAVLGGGLAFVLLLVVGLALWGGRPDGTPPDAAPSPTPTAEPTPSGAITAPGPLAFADDFDGAGLDPNRWTDQRGSEPHTYGSPFNPRLENTFFLARQVEVADGTLALQAEPEQVRDNLGGARYDYVSGVVHTGNHFAYTYGYAEARLQVPSEPGYWPAFWMLPTPVDKGWPPEIDIAEFSKVVGSAGRPTFNVHWRDAAGQHQQAGSTAYGHEGQNYGGTWHTYGLAWEPGRLQVFLDGQPGPVYTGPGVPDQPMYIVLGMGVVRGENPAPAAMKIDYVRVWTDTAGAG</sequence>
<dbReference type="Proteomes" id="UP000008366">
    <property type="component" value="Unassembled WGS sequence"/>
</dbReference>
<dbReference type="PANTHER" id="PTHR10963">
    <property type="entry name" value="GLYCOSYL HYDROLASE-RELATED"/>
    <property type="match status" value="1"/>
</dbReference>
<gene>
    <name evidence="4" type="ORF">KILIM_002_00110</name>
</gene>
<protein>
    <submittedName>
        <fullName evidence="4">Putative glycoside hydrolase</fullName>
    </submittedName>
</protein>
<feature type="compositionally biased region" description="Pro residues" evidence="1">
    <location>
        <begin position="48"/>
        <end position="62"/>
    </location>
</feature>
<feature type="region of interest" description="Disordered" evidence="1">
    <location>
        <begin position="48"/>
        <end position="106"/>
    </location>
</feature>
<feature type="domain" description="GH16" evidence="3">
    <location>
        <begin position="51"/>
        <end position="309"/>
    </location>
</feature>
<accession>K6X5H3</accession>
<evidence type="ECO:0000256" key="1">
    <source>
        <dbReference type="SAM" id="MobiDB-lite"/>
    </source>
</evidence>
<dbReference type="RefSeq" id="WP_006590587.1">
    <property type="nucleotide sequence ID" value="NZ_BAHD01000002.1"/>
</dbReference>
<keyword evidence="2" id="KW-1133">Transmembrane helix</keyword>
<evidence type="ECO:0000256" key="2">
    <source>
        <dbReference type="SAM" id="Phobius"/>
    </source>
</evidence>
<keyword evidence="2" id="KW-0472">Membrane</keyword>
<dbReference type="STRING" id="1184609.KILIM_002_00110"/>
<dbReference type="Pfam" id="PF00722">
    <property type="entry name" value="Glyco_hydro_16"/>
    <property type="match status" value="1"/>
</dbReference>
<proteinExistence type="predicted"/>
<dbReference type="InterPro" id="IPR013320">
    <property type="entry name" value="ConA-like_dom_sf"/>
</dbReference>
<keyword evidence="2" id="KW-0812">Transmembrane</keyword>
<dbReference type="InterPro" id="IPR000757">
    <property type="entry name" value="Beta-glucanase-like"/>
</dbReference>
<dbReference type="GO" id="GO:0004553">
    <property type="term" value="F:hydrolase activity, hydrolyzing O-glycosyl compounds"/>
    <property type="evidence" value="ECO:0007669"/>
    <property type="project" value="InterPro"/>
</dbReference>
<dbReference type="CDD" id="cd08023">
    <property type="entry name" value="GH16_laminarinase_like"/>
    <property type="match status" value="1"/>
</dbReference>
<evidence type="ECO:0000259" key="3">
    <source>
        <dbReference type="PROSITE" id="PS51762"/>
    </source>
</evidence>
<feature type="compositionally biased region" description="Low complexity" evidence="1">
    <location>
        <begin position="63"/>
        <end position="88"/>
    </location>
</feature>
<dbReference type="eggNOG" id="COG2273">
    <property type="taxonomic scope" value="Bacteria"/>
</dbReference>
<comment type="caution">
    <text evidence="4">The sequence shown here is derived from an EMBL/GenBank/DDBJ whole genome shotgun (WGS) entry which is preliminary data.</text>
</comment>
<feature type="transmembrane region" description="Helical" evidence="2">
    <location>
        <begin position="21"/>
        <end position="42"/>
    </location>
</feature>
<keyword evidence="4" id="KW-0378">Hydrolase</keyword>
<dbReference type="OrthoDB" id="9809583at2"/>
<evidence type="ECO:0000313" key="5">
    <source>
        <dbReference type="Proteomes" id="UP000008366"/>
    </source>
</evidence>
<dbReference type="InterPro" id="IPR050546">
    <property type="entry name" value="Glycosyl_Hydrlase_16"/>
</dbReference>
<keyword evidence="5" id="KW-1185">Reference proteome</keyword>
<evidence type="ECO:0000313" key="4">
    <source>
        <dbReference type="EMBL" id="GAB94054.1"/>
    </source>
</evidence>
<dbReference type="PROSITE" id="PS51762">
    <property type="entry name" value="GH16_2"/>
    <property type="match status" value="1"/>
</dbReference>